<sequence>MWLVTACPSLEHFTRLGFMGDFSEGGTRLLFTRRKVGETTNGYCLATTENIQRQGGRVAEWLARRTRDLGVAGSSHLSIALGKQLTLTFLTPSTCKMGTQLQAILEPSTATSCTWVKKWLPEVLVCWDIRGGALWRHSYAE</sequence>
<proteinExistence type="predicted"/>
<evidence type="ECO:0000313" key="1">
    <source>
        <dbReference type="EMBL" id="GFS21505.1"/>
    </source>
</evidence>
<name>A0AAV4JGT8_9GAST</name>
<dbReference type="Proteomes" id="UP000762676">
    <property type="component" value="Unassembled WGS sequence"/>
</dbReference>
<organism evidence="1 2">
    <name type="scientific">Elysia marginata</name>
    <dbReference type="NCBI Taxonomy" id="1093978"/>
    <lineage>
        <taxon>Eukaryota</taxon>
        <taxon>Metazoa</taxon>
        <taxon>Spiralia</taxon>
        <taxon>Lophotrochozoa</taxon>
        <taxon>Mollusca</taxon>
        <taxon>Gastropoda</taxon>
        <taxon>Heterobranchia</taxon>
        <taxon>Euthyneura</taxon>
        <taxon>Panpulmonata</taxon>
        <taxon>Sacoglossa</taxon>
        <taxon>Placobranchoidea</taxon>
        <taxon>Plakobranchidae</taxon>
        <taxon>Elysia</taxon>
    </lineage>
</organism>
<comment type="caution">
    <text evidence="1">The sequence shown here is derived from an EMBL/GenBank/DDBJ whole genome shotgun (WGS) entry which is preliminary data.</text>
</comment>
<accession>A0AAV4JGT8</accession>
<reference evidence="1 2" key="1">
    <citation type="journal article" date="2021" name="Elife">
        <title>Chloroplast acquisition without the gene transfer in kleptoplastic sea slugs, Plakobranchus ocellatus.</title>
        <authorList>
            <person name="Maeda T."/>
            <person name="Takahashi S."/>
            <person name="Yoshida T."/>
            <person name="Shimamura S."/>
            <person name="Takaki Y."/>
            <person name="Nagai Y."/>
            <person name="Toyoda A."/>
            <person name="Suzuki Y."/>
            <person name="Arimoto A."/>
            <person name="Ishii H."/>
            <person name="Satoh N."/>
            <person name="Nishiyama T."/>
            <person name="Hasebe M."/>
            <person name="Maruyama T."/>
            <person name="Minagawa J."/>
            <person name="Obokata J."/>
            <person name="Shigenobu S."/>
        </authorList>
    </citation>
    <scope>NUCLEOTIDE SEQUENCE [LARGE SCALE GENOMIC DNA]</scope>
</reference>
<gene>
    <name evidence="1" type="ORF">ElyMa_001595500</name>
</gene>
<protein>
    <submittedName>
        <fullName evidence="1">Uncharacterized protein</fullName>
    </submittedName>
</protein>
<evidence type="ECO:0000313" key="2">
    <source>
        <dbReference type="Proteomes" id="UP000762676"/>
    </source>
</evidence>
<dbReference type="EMBL" id="BMAT01003184">
    <property type="protein sequence ID" value="GFS21505.1"/>
    <property type="molecule type" value="Genomic_DNA"/>
</dbReference>
<keyword evidence="2" id="KW-1185">Reference proteome</keyword>
<dbReference type="AlphaFoldDB" id="A0AAV4JGT8"/>